<dbReference type="Proteomes" id="UP000094580">
    <property type="component" value="Unassembled WGS sequence"/>
</dbReference>
<evidence type="ECO:0000313" key="2">
    <source>
        <dbReference type="EMBL" id="ODG90416.1"/>
    </source>
</evidence>
<name>A0ABX2ZMH4_9BACI</name>
<dbReference type="InterPro" id="IPR021008">
    <property type="entry name" value="DltX"/>
</dbReference>
<proteinExistence type="predicted"/>
<accession>A0ABX2ZMH4</accession>
<gene>
    <name evidence="2" type="ORF">BED47_11085</name>
</gene>
<keyword evidence="1" id="KW-0812">Transmembrane</keyword>
<organism evidence="2 3">
    <name type="scientific">Gottfriedia luciferensis</name>
    <dbReference type="NCBI Taxonomy" id="178774"/>
    <lineage>
        <taxon>Bacteria</taxon>
        <taxon>Bacillati</taxon>
        <taxon>Bacillota</taxon>
        <taxon>Bacilli</taxon>
        <taxon>Bacillales</taxon>
        <taxon>Bacillaceae</taxon>
        <taxon>Gottfriedia</taxon>
    </lineage>
</organism>
<keyword evidence="3" id="KW-1185">Reference proteome</keyword>
<sequence length="47" mass="5644">MGKIHIFRSKTLRFLFYTAFYLSILLALLYLYGFKDSFTGSFIYNDF</sequence>
<comment type="caution">
    <text evidence="2">The sequence shown here is derived from an EMBL/GenBank/DDBJ whole genome shotgun (WGS) entry which is preliminary data.</text>
</comment>
<dbReference type="Pfam" id="PF12459">
    <property type="entry name" value="DltX"/>
    <property type="match status" value="1"/>
</dbReference>
<dbReference type="RefSeq" id="WP_069034836.1">
    <property type="nucleotide sequence ID" value="NZ_MDKC01000034.1"/>
</dbReference>
<reference evidence="2 3" key="1">
    <citation type="submission" date="2016-07" db="EMBL/GenBank/DDBJ databases">
        <authorList>
            <person name="Townsley L."/>
            <person name="Shank E.A."/>
        </authorList>
    </citation>
    <scope>NUCLEOTIDE SEQUENCE [LARGE SCALE GENOMIC DNA]</scope>
    <source>
        <strain evidence="2 3">CH01</strain>
    </source>
</reference>
<keyword evidence="1" id="KW-0472">Membrane</keyword>
<evidence type="ECO:0000256" key="1">
    <source>
        <dbReference type="SAM" id="Phobius"/>
    </source>
</evidence>
<evidence type="ECO:0000313" key="3">
    <source>
        <dbReference type="Proteomes" id="UP000094580"/>
    </source>
</evidence>
<keyword evidence="1" id="KW-1133">Transmembrane helix</keyword>
<feature type="transmembrane region" description="Helical" evidence="1">
    <location>
        <begin position="12"/>
        <end position="32"/>
    </location>
</feature>
<dbReference type="EMBL" id="MDKC01000034">
    <property type="protein sequence ID" value="ODG90416.1"/>
    <property type="molecule type" value="Genomic_DNA"/>
</dbReference>
<protein>
    <submittedName>
        <fullName evidence="2">Cytochrome C</fullName>
    </submittedName>
</protein>